<dbReference type="SUPFAM" id="SSF53474">
    <property type="entry name" value="alpha/beta-Hydrolases"/>
    <property type="match status" value="1"/>
</dbReference>
<evidence type="ECO:0000259" key="2">
    <source>
        <dbReference type="Pfam" id="PF00326"/>
    </source>
</evidence>
<dbReference type="PANTHER" id="PTHR48081">
    <property type="entry name" value="AB HYDROLASE SUPERFAMILY PROTEIN C4A8.06C"/>
    <property type="match status" value="1"/>
</dbReference>
<feature type="domain" description="Alpha/beta hydrolase fold-3" evidence="3">
    <location>
        <begin position="37"/>
        <end position="149"/>
    </location>
</feature>
<comment type="caution">
    <text evidence="4">The sequence shown here is derived from an EMBL/GenBank/DDBJ whole genome shotgun (WGS) entry which is preliminary data.</text>
</comment>
<dbReference type="GO" id="GO:0006508">
    <property type="term" value="P:proteolysis"/>
    <property type="evidence" value="ECO:0007669"/>
    <property type="project" value="InterPro"/>
</dbReference>
<proteinExistence type="predicted"/>
<dbReference type="InterPro" id="IPR050300">
    <property type="entry name" value="GDXG_lipolytic_enzyme"/>
</dbReference>
<protein>
    <submittedName>
        <fullName evidence="4">Alpha/Beta hydrolase protein</fullName>
    </submittedName>
</protein>
<reference evidence="4" key="1">
    <citation type="submission" date="2023-03" db="EMBL/GenBank/DDBJ databases">
        <title>Massive genome expansion in bonnet fungi (Mycena s.s.) driven by repeated elements and novel gene families across ecological guilds.</title>
        <authorList>
            <consortium name="Lawrence Berkeley National Laboratory"/>
            <person name="Harder C.B."/>
            <person name="Miyauchi S."/>
            <person name="Viragh M."/>
            <person name="Kuo A."/>
            <person name="Thoen E."/>
            <person name="Andreopoulos B."/>
            <person name="Lu D."/>
            <person name="Skrede I."/>
            <person name="Drula E."/>
            <person name="Henrissat B."/>
            <person name="Morin E."/>
            <person name="Kohler A."/>
            <person name="Barry K."/>
            <person name="LaButti K."/>
            <person name="Morin E."/>
            <person name="Salamov A."/>
            <person name="Lipzen A."/>
            <person name="Mereny Z."/>
            <person name="Hegedus B."/>
            <person name="Baldrian P."/>
            <person name="Stursova M."/>
            <person name="Weitz H."/>
            <person name="Taylor A."/>
            <person name="Grigoriev I.V."/>
            <person name="Nagy L.G."/>
            <person name="Martin F."/>
            <person name="Kauserud H."/>
        </authorList>
    </citation>
    <scope>NUCLEOTIDE SEQUENCE</scope>
    <source>
        <strain evidence="4">9144</strain>
    </source>
</reference>
<sequence>MNCLDVCYKKIGQNPVYLNVYPPCLGSQPPCPRLPVVLYFHGGGLTVGNRTSWFPTWLKDRTVASGIVFISADYRLLPSATVHDIIDDIKDLFSFLNQDELCFKTDEGRLFKADAMRIAVAGTSAGGSCAYQAAIHASPKPKAVLAMYSTYGDAFTAHALLPKHKVFFIGRELLDPQDFSEFLHPNCKSLGPISDSPLSYHPASSPTPGLPANPRMPLSRLYLQLGVVLDYATGQHEPSLSARLRPLLDAADPFARQNAMQARIPPVHHRIFPQFNITPHFPPTFLFHGAKDSAVPVQESEHMRALLERAGVPVRLLVVEGAEHSLDFAPDAEALYGVHFDEMAEFLRTLLKDD</sequence>
<gene>
    <name evidence="4" type="ORF">GGX14DRAFT_444252</name>
</gene>
<dbReference type="Pfam" id="PF00326">
    <property type="entry name" value="Peptidase_S9"/>
    <property type="match status" value="1"/>
</dbReference>
<evidence type="ECO:0000313" key="5">
    <source>
        <dbReference type="Proteomes" id="UP001219525"/>
    </source>
</evidence>
<dbReference type="PANTHER" id="PTHR48081:SF3">
    <property type="entry name" value="ALPHA_BETA HYDROLASE FOLD-3 DOMAIN-CONTAINING PROTEIN"/>
    <property type="match status" value="1"/>
</dbReference>
<dbReference type="EMBL" id="JARJCW010000020">
    <property type="protein sequence ID" value="KAJ7213847.1"/>
    <property type="molecule type" value="Genomic_DNA"/>
</dbReference>
<dbReference type="AlphaFoldDB" id="A0AAD6YCM4"/>
<dbReference type="Pfam" id="PF07859">
    <property type="entry name" value="Abhydrolase_3"/>
    <property type="match status" value="1"/>
</dbReference>
<feature type="domain" description="Peptidase S9 prolyl oligopeptidase catalytic" evidence="2">
    <location>
        <begin position="280"/>
        <end position="327"/>
    </location>
</feature>
<dbReference type="Gene3D" id="3.40.50.1820">
    <property type="entry name" value="alpha/beta hydrolase"/>
    <property type="match status" value="1"/>
</dbReference>
<evidence type="ECO:0000259" key="3">
    <source>
        <dbReference type="Pfam" id="PF07859"/>
    </source>
</evidence>
<evidence type="ECO:0000313" key="4">
    <source>
        <dbReference type="EMBL" id="KAJ7213847.1"/>
    </source>
</evidence>
<keyword evidence="1 4" id="KW-0378">Hydrolase</keyword>
<dbReference type="InterPro" id="IPR029058">
    <property type="entry name" value="AB_hydrolase_fold"/>
</dbReference>
<dbReference type="Proteomes" id="UP001219525">
    <property type="component" value="Unassembled WGS sequence"/>
</dbReference>
<dbReference type="InterPro" id="IPR001375">
    <property type="entry name" value="Peptidase_S9_cat"/>
</dbReference>
<dbReference type="GO" id="GO:0008236">
    <property type="term" value="F:serine-type peptidase activity"/>
    <property type="evidence" value="ECO:0007669"/>
    <property type="project" value="InterPro"/>
</dbReference>
<keyword evidence="5" id="KW-1185">Reference proteome</keyword>
<organism evidence="4 5">
    <name type="scientific">Mycena pura</name>
    <dbReference type="NCBI Taxonomy" id="153505"/>
    <lineage>
        <taxon>Eukaryota</taxon>
        <taxon>Fungi</taxon>
        <taxon>Dikarya</taxon>
        <taxon>Basidiomycota</taxon>
        <taxon>Agaricomycotina</taxon>
        <taxon>Agaricomycetes</taxon>
        <taxon>Agaricomycetidae</taxon>
        <taxon>Agaricales</taxon>
        <taxon>Marasmiineae</taxon>
        <taxon>Mycenaceae</taxon>
        <taxon>Mycena</taxon>
    </lineage>
</organism>
<dbReference type="InterPro" id="IPR013094">
    <property type="entry name" value="AB_hydrolase_3"/>
</dbReference>
<name>A0AAD6YCM4_9AGAR</name>
<accession>A0AAD6YCM4</accession>
<evidence type="ECO:0000256" key="1">
    <source>
        <dbReference type="ARBA" id="ARBA00022801"/>
    </source>
</evidence>